<dbReference type="InterPro" id="IPR011049">
    <property type="entry name" value="Serralysin-like_metalloprot_C"/>
</dbReference>
<proteinExistence type="predicted"/>
<feature type="region of interest" description="Disordered" evidence="1">
    <location>
        <begin position="716"/>
        <end position="735"/>
    </location>
</feature>
<organism evidence="3 4">
    <name type="scientific">Chromohalobacter sarecensis</name>
    <dbReference type="NCBI Taxonomy" id="245294"/>
    <lineage>
        <taxon>Bacteria</taxon>
        <taxon>Pseudomonadati</taxon>
        <taxon>Pseudomonadota</taxon>
        <taxon>Gammaproteobacteria</taxon>
        <taxon>Oceanospirillales</taxon>
        <taxon>Halomonadaceae</taxon>
        <taxon>Chromohalobacter</taxon>
    </lineage>
</organism>
<feature type="domain" description="Bacterial Ig" evidence="2">
    <location>
        <begin position="1583"/>
        <end position="1662"/>
    </location>
</feature>
<feature type="compositionally biased region" description="Low complexity" evidence="1">
    <location>
        <begin position="716"/>
        <end position="730"/>
    </location>
</feature>
<evidence type="ECO:0000259" key="2">
    <source>
        <dbReference type="Pfam" id="PF17936"/>
    </source>
</evidence>
<feature type="region of interest" description="Disordered" evidence="1">
    <location>
        <begin position="749"/>
        <end position="792"/>
    </location>
</feature>
<feature type="region of interest" description="Disordered" evidence="1">
    <location>
        <begin position="977"/>
        <end position="998"/>
    </location>
</feature>
<feature type="domain" description="Bacterial Ig" evidence="2">
    <location>
        <begin position="57"/>
        <end position="136"/>
    </location>
</feature>
<feature type="domain" description="Bacterial Ig" evidence="2">
    <location>
        <begin position="1102"/>
        <end position="1181"/>
    </location>
</feature>
<dbReference type="RefSeq" id="WP_378110196.1">
    <property type="nucleotide sequence ID" value="NZ_JBHSEU010000016.1"/>
</dbReference>
<dbReference type="InterPro" id="IPR013783">
    <property type="entry name" value="Ig-like_fold"/>
</dbReference>
<feature type="domain" description="Bacterial Ig" evidence="2">
    <location>
        <begin position="2341"/>
        <end position="2423"/>
    </location>
</feature>
<feature type="region of interest" description="Disordered" evidence="1">
    <location>
        <begin position="1291"/>
        <end position="1330"/>
    </location>
</feature>
<dbReference type="Proteomes" id="UP001596030">
    <property type="component" value="Unassembled WGS sequence"/>
</dbReference>
<dbReference type="Gene3D" id="2.60.40.10">
    <property type="entry name" value="Immunoglobulins"/>
    <property type="match status" value="18"/>
</dbReference>
<reference evidence="4" key="1">
    <citation type="journal article" date="2019" name="Int. J. Syst. Evol. Microbiol.">
        <title>The Global Catalogue of Microorganisms (GCM) 10K type strain sequencing project: providing services to taxonomists for standard genome sequencing and annotation.</title>
        <authorList>
            <consortium name="The Broad Institute Genomics Platform"/>
            <consortium name="The Broad Institute Genome Sequencing Center for Infectious Disease"/>
            <person name="Wu L."/>
            <person name="Ma J."/>
        </authorList>
    </citation>
    <scope>NUCLEOTIDE SEQUENCE [LARGE SCALE GENOMIC DNA]</scope>
    <source>
        <strain evidence="4">CGMCC 1.12121</strain>
    </source>
</reference>
<feature type="domain" description="Bacterial Ig" evidence="2">
    <location>
        <begin position="342"/>
        <end position="421"/>
    </location>
</feature>
<feature type="domain" description="Bacterial Ig" evidence="2">
    <location>
        <begin position="2175"/>
        <end position="2254"/>
    </location>
</feature>
<feature type="compositionally biased region" description="Polar residues" evidence="1">
    <location>
        <begin position="1307"/>
        <end position="1318"/>
    </location>
</feature>
<feature type="domain" description="Bacterial Ig" evidence="2">
    <location>
        <begin position="532"/>
        <end position="611"/>
    </location>
</feature>
<comment type="caution">
    <text evidence="3">The sequence shown here is derived from an EMBL/GenBank/DDBJ whole genome shotgun (WGS) entry which is preliminary data.</text>
</comment>
<feature type="domain" description="Bacterial Ig" evidence="2">
    <location>
        <begin position="2257"/>
        <end position="2338"/>
    </location>
</feature>
<feature type="domain" description="Bacterial Ig" evidence="2">
    <location>
        <begin position="2510"/>
        <end position="2590"/>
    </location>
</feature>
<feature type="region of interest" description="Disordered" evidence="1">
    <location>
        <begin position="395"/>
        <end position="429"/>
    </location>
</feature>
<keyword evidence="4" id="KW-1185">Reference proteome</keyword>
<dbReference type="Pfam" id="PF17936">
    <property type="entry name" value="Big_6"/>
    <property type="match status" value="14"/>
</dbReference>
<gene>
    <name evidence="3" type="ORF">ACFO0U_09230</name>
</gene>
<feature type="domain" description="Bacterial Ig" evidence="2">
    <location>
        <begin position="912"/>
        <end position="991"/>
    </location>
</feature>
<dbReference type="SUPFAM" id="SSF51120">
    <property type="entry name" value="beta-Roll"/>
    <property type="match status" value="2"/>
</dbReference>
<name>A0ABV9D2U4_9GAMM</name>
<dbReference type="NCBIfam" id="NF033510">
    <property type="entry name" value="Ca_tandemer"/>
    <property type="match status" value="18"/>
</dbReference>
<protein>
    <submittedName>
        <fullName evidence="3">Ig-like domain-containing protein</fullName>
    </submittedName>
</protein>
<evidence type="ECO:0000313" key="3">
    <source>
        <dbReference type="EMBL" id="MFC4538952.1"/>
    </source>
</evidence>
<evidence type="ECO:0000313" key="4">
    <source>
        <dbReference type="Proteomes" id="UP001596030"/>
    </source>
</evidence>
<dbReference type="EMBL" id="JBHSEU010000016">
    <property type="protein sequence ID" value="MFC4538952.1"/>
    <property type="molecule type" value="Genomic_DNA"/>
</dbReference>
<feature type="region of interest" description="Disordered" evidence="1">
    <location>
        <begin position="122"/>
        <end position="141"/>
    </location>
</feature>
<dbReference type="Gene3D" id="6.20.150.20">
    <property type="match status" value="5"/>
</dbReference>
<feature type="domain" description="Bacterial Ig" evidence="2">
    <location>
        <begin position="722"/>
        <end position="801"/>
    </location>
</feature>
<feature type="domain" description="Bacterial Ig" evidence="2">
    <location>
        <begin position="2428"/>
        <end position="2507"/>
    </location>
</feature>
<sequence>MTVDPATVTIAADGSFSYSGVDLSALADGELTATLTVEDAAGNAAPFTDSVTLDTAAPDAPTIDPTNGDDITGTAEVGSTVTLTDADGDVVGEPVTVGDDGIWSVTPDTPLANGDEVTVTATDPAGNASEPATETVDGIPPAEGDNSVIFGDDVYNAAEADSATLSGTVEDDATIDSLTITSAGGGDPLTIAGEDITLNGDGTFSYTADLSGLTDGELTATLTVTDAAGNEGTVTDTATLDTLADAAPTAMLTSDDADGLINADEADTASYTVSGLDPDATVVASFTDGTTTVTADVAVDGTFEVDLSGLADGEITSSLAITDAAGNTATISGDTLTLDTVAPDAPTIDPTNGETLTGTAEAGGTVTLTDGNGDVIGEPVLVGDDGIWSVTPDTPLADGDEVTATATDPAGNASDPATETVDGIPPAEGDNSVTIVSGDDAFLNADEAGNVTLTGQIEDGASIASLVISDGDGGSVTVDPATVTIAADGSFSYSGVDLSALADGELTATLTVEDAAGNAAPFTDSVTLDTAAPEAPTIDPTDGTTVTGTAEPSSMVTLTDSDGTAIGGPILVDGNGNWSFQPNTPLADDAEVNAVATDPAGNTSDPVTAIVDGLPPAAGDNSVTIDSGNDAFLNADEAGNVTLTGQIEDGASIASLVISDGDEGSVSVDPATVTIADDGSFSYSGADLSALADGELTATLTVEDAAGNAAPFTDTATLDTAAPDAPTVDPTDGDDITGTAEVGSTVTVSDADGNAIGEPVLVGDDGTWSVTPDIPLGDGDSVNAVATDPAGNASDPVTAIVDGLPPAAGDNSVTIDSGDDAFLNADEAGNVTLTGQIEDGASIESLVISDNSGNSAIITLDQITLNADGSFVTEAIDLSALADGELTATLTVEDAAGNSAEFTDSATLDTVAPDAPTIDPTDGTTVTGTAEPSSMVTLTDSDGTAIGGPILVDGNGNWSFQPNTPLADDAEVTATATDPAGNASDPATETVDGIPPAEGDNSVAIVSGDDELLSAAEAGNTTLTGQVEDGASIESLVISDNSGNSAIITLEQITLNADGSFVTEAIDLSALADGELTATLTVEDAAGNSAEFTDSATLDTVAPDAPTIDPTNGDDITGTAEAGSTVTVTDGNGDVVGEPVLVGDDGIWTVTPDTPLADGDEVTATATDPAGNASDPVTTIVDGLPPAAGDNSVTIDSGDDAFLNADEAGNVTLTGQIEDGASIESLVISDNSGNSAIITLEQITLNADGSFVTEAIDLSALADGELTATLTVEDAAGNAAPFTDSATLDTVAPDAPTIDPTDGGTISGTAETGSTVTLTDEDGNTLGEPVLVDGDGIWTVTPDTPLAGGNEITATATDPAGNASPDETVTVDVDALLPPTIMLPETDDGFLNADELADGVQILADLPADAALGDVINVTLAGGTGGIGGTYTLTQRDLNVGQALFEIEGDLPDGDYTATSTLTRGDGSESATSGGYDFTVDTTPPGLPILLLNPVSAVLSIDAEPDSIVRLAVGLAGQEVSLTVPTDENGDASVNLLADIGLDLDLSDIAQLGIAVAAEDQAGNTSDFARIGLNPPDANPPLPATDMAISDDGTTLSGVAEANATVLMDLDMDGTGELTTTADEDGSFSFTIDPPLIDGELVDVIVVDAIGNASDPVAALAPRDEPADGFAPRMFVQSVEEGYINADAADGGIDTRVRLPSDAAEGDTLTLQLTGDDGNTVAQDYVLTAGDLANRFLELTLDAVDGTFPQGATTITSTLDRGDSQTVSNSVAFDLDTIAPSTPVVDFLGTALSISGEPGSTVEIGISLAGVTTSVTLDVTNDEPVLLDLLSDISLDINPADLLNASVSVVGRDAAGNQSGVAELNLGTSLLDGSDLVTIGGFGVTEVSLGELGIPPTGPRLVVGGNTTPNATLALTVGLLGASAIVDVQADENGDFGINLLSSETIADLGLSLTGLIGELLSDPDLLAGISISAVATDPDGNSSTEYGLSIAGSGIDLSIGEVSIVGGDGDDLLGGTDDAENIAAGDGDDIILDVGSGDTVEAGAGDDIIELGTTDFVSIDGGEGFDTLRLSEALDLDLTVSGVGSVSNIDRIDLGSGNGANNLTLDADSALALVGENGTLQISGGQEDSLEATGATFVGSVVAGGPAYDQYALGDVTLNVASGTLEVTGTVTAAPGDLEVIEDGSVLLGMAPAGSVVSVIDAEGATLGEVAVALDGTFEFPLETPVAPGESLSVVATSPAGVASEPATFTVADVTAPSVPDASLGDNGVTVTGTAEAGSRIEVTGPTGAVLATATADDAGAFEITLDAALTNGETTSVTATDSAGNESSALTLTAPDTTAPTQPEGVTFTDDGITLEGSTEANASISVTGPNGATLGSGVANADGDFSVAIEPALNDGETAEIVVTDAAGNSSEPLEIVAPDTTAPTLTNITFAEDGSALDGMTAAGSTVVVINDAGVQLGTVEVEASGSFSLTFAPALANGEAVTVTATDASDNVSEAITVTAPDITAPSVPTINPSDGETLGGTAEAGSTVTLTNGADEPIGSVTAETDGTWSFSPATALAVGTTVVATATDAAGNVSVEATTDIADIDFSTPPIVTLPGEDAGFINSDELANGVQALADLPAGAAAGDILSVTIEGDGGTLTGELTLSERDIAAGRAIADVEGDLPDGDYSVSGAILRDDGVDSAPSEGVAFTLDTEAPSIPDASINALTGVLNIGGEPDSLATVTAALGGQSVSLQVPTDAQGNASVDLLTELGLDLNLGNLLQAAIGVTTQDQAGNVSEPFALGIGLPDATPPLPASEVTVSDDGTSVSGSAEAGAIVSLDFNADEIADATTTADETGAFSVAIDPPLIDGELVSVTVADAAGRVSDETVTLAPRIDTGEAIAPRIAVQALNDGYINADAAENGIATRVSLPSDAQVGDNFRVRLASETGTTTTTTAVTLTAATLAAGFLDLAIANDGELPQGLAVISAILDRGGEETTSNGVELLIDTFAPGTPTLNAIGGALGIEADANSSVTVEANVAGVSKAITLQTGDDGLADVNLLEDISLGFSPADLLDAGFRVYGEDEAGNRSGIVDANLGASLLDGSDLLTIGGFGITDFSLGTVFPPTGPILEIGGVTDPGATLTFTAFLGGNSVTLTTQADDTGAWGINLLSTEVVEALDITLSLDVLSGLGVNVVAELDGQTSSEYGISLGIDGLSLDIGTVNLTGTENGDRLVGTDAAETFTTGAGDDVILNVGGGTDSLLGAADTVDSGAGDDLIELAADNFDSIDGGEGFDTLLIGGEGIDLDYTDGFLNPQTPDNISNIERIDLGSGDSGNSLTLEEEDAELLAGDDNELQITGDENDTLNITGAVQGEATVSGGVAYDQYTFGDATIQVEQETVQIET</sequence>
<dbReference type="InterPro" id="IPR041498">
    <property type="entry name" value="Big_6"/>
</dbReference>
<evidence type="ECO:0000256" key="1">
    <source>
        <dbReference type="SAM" id="MobiDB-lite"/>
    </source>
</evidence>
<feature type="domain" description="Bacterial Ig" evidence="2">
    <location>
        <begin position="1292"/>
        <end position="1371"/>
    </location>
</feature>
<accession>A0ABV9D2U4</accession>
<feature type="region of interest" description="Disordered" evidence="1">
    <location>
        <begin position="912"/>
        <end position="942"/>
    </location>
</feature>
<feature type="compositionally biased region" description="Polar residues" evidence="1">
    <location>
        <begin position="922"/>
        <end position="942"/>
    </location>
</feature>
<feature type="domain" description="Bacterial Ig" evidence="2">
    <location>
        <begin position="2801"/>
        <end position="2880"/>
    </location>
</feature>